<feature type="region of interest" description="Disordered" evidence="1">
    <location>
        <begin position="437"/>
        <end position="478"/>
    </location>
</feature>
<feature type="compositionally biased region" description="Polar residues" evidence="1">
    <location>
        <begin position="438"/>
        <end position="452"/>
    </location>
</feature>
<feature type="region of interest" description="Disordered" evidence="1">
    <location>
        <begin position="143"/>
        <end position="182"/>
    </location>
</feature>
<protein>
    <recommendedName>
        <fullName evidence="4">Flagellar assembly protein T N-terminal domain-containing protein</fullName>
    </recommendedName>
</protein>
<dbReference type="Proteomes" id="UP001144372">
    <property type="component" value="Unassembled WGS sequence"/>
</dbReference>
<dbReference type="EMBL" id="BSDR01000001">
    <property type="protein sequence ID" value="GLI34147.1"/>
    <property type="molecule type" value="Genomic_DNA"/>
</dbReference>
<evidence type="ECO:0000313" key="2">
    <source>
        <dbReference type="EMBL" id="GLI34147.1"/>
    </source>
</evidence>
<evidence type="ECO:0000256" key="1">
    <source>
        <dbReference type="SAM" id="MobiDB-lite"/>
    </source>
</evidence>
<evidence type="ECO:0000313" key="3">
    <source>
        <dbReference type="Proteomes" id="UP001144372"/>
    </source>
</evidence>
<organism evidence="2 3">
    <name type="scientific">Desulforhabdus amnigena</name>
    <dbReference type="NCBI Taxonomy" id="40218"/>
    <lineage>
        <taxon>Bacteria</taxon>
        <taxon>Pseudomonadati</taxon>
        <taxon>Thermodesulfobacteriota</taxon>
        <taxon>Syntrophobacteria</taxon>
        <taxon>Syntrophobacterales</taxon>
        <taxon>Syntrophobacteraceae</taxon>
        <taxon>Desulforhabdus</taxon>
    </lineage>
</organism>
<evidence type="ECO:0008006" key="4">
    <source>
        <dbReference type="Google" id="ProtNLM"/>
    </source>
</evidence>
<reference evidence="2" key="1">
    <citation type="submission" date="2022-12" db="EMBL/GenBank/DDBJ databases">
        <title>Reference genome sequencing for broad-spectrum identification of bacterial and archaeal isolates by mass spectrometry.</title>
        <authorList>
            <person name="Sekiguchi Y."/>
            <person name="Tourlousse D.M."/>
        </authorList>
    </citation>
    <scope>NUCLEOTIDE SEQUENCE</scope>
    <source>
        <strain evidence="2">ASRB1</strain>
    </source>
</reference>
<feature type="compositionally biased region" description="Low complexity" evidence="1">
    <location>
        <begin position="469"/>
        <end position="478"/>
    </location>
</feature>
<name>A0A9W6D134_9BACT</name>
<sequence>MNGRAVLVVLALFIGFSPHFGWTAINQLQGKSSIYFSQGQSLYNAQDHSKSQQEAIHDFQVQAIIHAVGTFLPPGQMGTRYNLLQDKIFKQPERYVQTYRIFSENPSEGGLYRVAGQVTVDMDLLMADLQQLGLISEEKALPETSVADSGTPAPPSDKSYDASESTSEVASEDDRQANAPSAVERISAGTDVLWVVPEKWDQDWHLPQDKRDPHGLFAVSLLQETQDYDWQIRFPQSDGLEVSERGNVSSGEALRQAREQGVGNLVLGTVALYEKQGEEPRLEVVLRVLDVDTGKSRGEIRENLELLDESNQEGAMEIASRVVPELDGLLRRSVREMEESSPRPGAPGSGQYVTGGEVGEWILRIRSDQQYVYWQELEKLLREQFKSMQVKGLELGPEEGVVRLDGVDGAFIQTLDGRELRGGVQIKVDAFAPESHSVRVTLTGTPTHRSNMQQSTEPSEIPESETPESEIPQTESEQ</sequence>
<keyword evidence="3" id="KW-1185">Reference proteome</keyword>
<comment type="caution">
    <text evidence="2">The sequence shown here is derived from an EMBL/GenBank/DDBJ whole genome shotgun (WGS) entry which is preliminary data.</text>
</comment>
<dbReference type="RefSeq" id="WP_281793409.1">
    <property type="nucleotide sequence ID" value="NZ_BSDR01000001.1"/>
</dbReference>
<accession>A0A9W6D134</accession>
<gene>
    <name evidence="2" type="ORF">DAMNIGENAA_15800</name>
</gene>
<proteinExistence type="predicted"/>
<dbReference type="AlphaFoldDB" id="A0A9W6D134"/>